<organism evidence="6 7">
    <name type="scientific">Halobacteriovorax vibrionivorans</name>
    <dbReference type="NCBI Taxonomy" id="2152716"/>
    <lineage>
        <taxon>Bacteria</taxon>
        <taxon>Pseudomonadati</taxon>
        <taxon>Bdellovibrionota</taxon>
        <taxon>Bacteriovoracia</taxon>
        <taxon>Bacteriovoracales</taxon>
        <taxon>Halobacteriovoraceae</taxon>
        <taxon>Halobacteriovorax</taxon>
    </lineage>
</organism>
<protein>
    <submittedName>
        <fullName evidence="6">LysR family transcriptional regulator</fullName>
    </submittedName>
</protein>
<dbReference type="Gene3D" id="1.10.10.10">
    <property type="entry name" value="Winged helix-like DNA-binding domain superfamily/Winged helix DNA-binding domain"/>
    <property type="match status" value="1"/>
</dbReference>
<evidence type="ECO:0000256" key="4">
    <source>
        <dbReference type="ARBA" id="ARBA00023163"/>
    </source>
</evidence>
<dbReference type="PANTHER" id="PTHR30126:SF40">
    <property type="entry name" value="HTH-TYPE TRANSCRIPTIONAL REGULATOR GLTR"/>
    <property type="match status" value="1"/>
</dbReference>
<evidence type="ECO:0000256" key="3">
    <source>
        <dbReference type="ARBA" id="ARBA00023125"/>
    </source>
</evidence>
<dbReference type="SUPFAM" id="SSF53850">
    <property type="entry name" value="Periplasmic binding protein-like II"/>
    <property type="match status" value="1"/>
</dbReference>
<evidence type="ECO:0000259" key="5">
    <source>
        <dbReference type="PROSITE" id="PS50931"/>
    </source>
</evidence>
<keyword evidence="3" id="KW-0238">DNA-binding</keyword>
<dbReference type="Proteomes" id="UP000443582">
    <property type="component" value="Unassembled WGS sequence"/>
</dbReference>
<keyword evidence="4" id="KW-0804">Transcription</keyword>
<dbReference type="Pfam" id="PF03466">
    <property type="entry name" value="LysR_substrate"/>
    <property type="match status" value="1"/>
</dbReference>
<dbReference type="Gene3D" id="3.40.190.10">
    <property type="entry name" value="Periplasmic binding protein-like II"/>
    <property type="match status" value="3"/>
</dbReference>
<sequence length="284" mass="32072">MLKDHLGKLEYFCNIVETGSLQKASQKAYVSQPQLSKVLRQLEEELDTQLLIRRSDGVIPTPAGDKLYSYARETIDQANQMQLLIRDNVQASGNVYIGTYDSISRYFFPDFIKYLRKLAPSLNIILSTGRSSQKLKELKKGELDIAIIVSSGVKSRSLSEKIIYSDSFGLYHSQQIESSFLDHIIKFPESIHFDATKLGFKHILSCDNLETVKSLTEQGLGVGLLPHRVAREGVLQGKLIPHKKVLSQESEHNISLFYSKKNISAHAQVVINEVERFLTTWAKS</sequence>
<evidence type="ECO:0000256" key="1">
    <source>
        <dbReference type="ARBA" id="ARBA00009437"/>
    </source>
</evidence>
<accession>A0ABY0IFF7</accession>
<dbReference type="InterPro" id="IPR036390">
    <property type="entry name" value="WH_DNA-bd_sf"/>
</dbReference>
<dbReference type="Pfam" id="PF00126">
    <property type="entry name" value="HTH_1"/>
    <property type="match status" value="1"/>
</dbReference>
<comment type="similarity">
    <text evidence="1">Belongs to the LysR transcriptional regulatory family.</text>
</comment>
<proteinExistence type="inferred from homology"/>
<keyword evidence="2" id="KW-0805">Transcription regulation</keyword>
<dbReference type="InterPro" id="IPR005119">
    <property type="entry name" value="LysR_subst-bd"/>
</dbReference>
<dbReference type="SUPFAM" id="SSF46785">
    <property type="entry name" value="Winged helix' DNA-binding domain"/>
    <property type="match status" value="1"/>
</dbReference>
<dbReference type="RefSeq" id="WP_115361289.1">
    <property type="nucleotide sequence ID" value="NZ_QDKL01000002.1"/>
</dbReference>
<dbReference type="PROSITE" id="PS50931">
    <property type="entry name" value="HTH_LYSR"/>
    <property type="match status" value="1"/>
</dbReference>
<comment type="caution">
    <text evidence="6">The sequence shown here is derived from an EMBL/GenBank/DDBJ whole genome shotgun (WGS) entry which is preliminary data.</text>
</comment>
<name>A0ABY0IFF7_9BACT</name>
<dbReference type="PRINTS" id="PR00039">
    <property type="entry name" value="HTHLYSR"/>
</dbReference>
<dbReference type="EMBL" id="QDKL01000002">
    <property type="protein sequence ID" value="RZF21673.1"/>
    <property type="molecule type" value="Genomic_DNA"/>
</dbReference>
<reference evidence="7" key="1">
    <citation type="journal article" date="2019" name="Int. J. Syst. Evol. Microbiol.">
        <title>Halobacteriovorax valvorus sp. nov., a novel prokaryotic predator isolated from coastal seawater of China.</title>
        <authorList>
            <person name="Chen M.-X."/>
        </authorList>
    </citation>
    <scope>NUCLEOTIDE SEQUENCE [LARGE SCALE GENOMIC DNA]</scope>
    <source>
        <strain evidence="7">BL9</strain>
    </source>
</reference>
<evidence type="ECO:0000256" key="2">
    <source>
        <dbReference type="ARBA" id="ARBA00023015"/>
    </source>
</evidence>
<evidence type="ECO:0000313" key="7">
    <source>
        <dbReference type="Proteomes" id="UP000443582"/>
    </source>
</evidence>
<feature type="domain" description="HTH lysR-type" evidence="5">
    <location>
        <begin position="1"/>
        <end position="61"/>
    </location>
</feature>
<dbReference type="PANTHER" id="PTHR30126">
    <property type="entry name" value="HTH-TYPE TRANSCRIPTIONAL REGULATOR"/>
    <property type="match status" value="1"/>
</dbReference>
<dbReference type="InterPro" id="IPR000847">
    <property type="entry name" value="LysR_HTH_N"/>
</dbReference>
<evidence type="ECO:0000313" key="6">
    <source>
        <dbReference type="EMBL" id="RZF21673.1"/>
    </source>
</evidence>
<gene>
    <name evidence="6" type="ORF">DAY19_08265</name>
</gene>
<dbReference type="InterPro" id="IPR036388">
    <property type="entry name" value="WH-like_DNA-bd_sf"/>
</dbReference>
<keyword evidence="7" id="KW-1185">Reference proteome</keyword>
<dbReference type="CDD" id="cd05466">
    <property type="entry name" value="PBP2_LTTR_substrate"/>
    <property type="match status" value="1"/>
</dbReference>